<accession>A0A174LGG0</accession>
<dbReference type="GO" id="GO:0003677">
    <property type="term" value="F:DNA binding"/>
    <property type="evidence" value="ECO:0007669"/>
    <property type="project" value="InterPro"/>
</dbReference>
<dbReference type="Proteomes" id="UP000095614">
    <property type="component" value="Unassembled WGS sequence"/>
</dbReference>
<dbReference type="RefSeq" id="WP_004319477.1">
    <property type="nucleotide sequence ID" value="NZ_CZAF01000008.1"/>
</dbReference>
<evidence type="ECO:0000313" key="3">
    <source>
        <dbReference type="Proteomes" id="UP000095614"/>
    </source>
</evidence>
<dbReference type="GO" id="GO:0000150">
    <property type="term" value="F:DNA strand exchange activity"/>
    <property type="evidence" value="ECO:0007669"/>
    <property type="project" value="InterPro"/>
</dbReference>
<evidence type="ECO:0000313" key="2">
    <source>
        <dbReference type="EMBL" id="CUP21806.1"/>
    </source>
</evidence>
<proteinExistence type="predicted"/>
<dbReference type="GeneID" id="75114394"/>
<dbReference type="Gene3D" id="1.10.10.60">
    <property type="entry name" value="Homeodomain-like"/>
    <property type="match status" value="1"/>
</dbReference>
<dbReference type="InterPro" id="IPR036162">
    <property type="entry name" value="Resolvase-like_N_sf"/>
</dbReference>
<dbReference type="Gene3D" id="3.40.50.1390">
    <property type="entry name" value="Resolvase, N-terminal catalytic domain"/>
    <property type="match status" value="1"/>
</dbReference>
<dbReference type="SUPFAM" id="SSF53041">
    <property type="entry name" value="Resolvase-like"/>
    <property type="match status" value="1"/>
</dbReference>
<evidence type="ECO:0000259" key="1">
    <source>
        <dbReference type="Pfam" id="PF00239"/>
    </source>
</evidence>
<sequence length="196" mass="22815">MSKVGYVINYAGYGTDVDKEWMKRFGCTEIMEEKQECGPLRAEWNKLLRRLNKGDELVVPKLSYIIRETRQLSYLLEYCRLKEIRLISIHDCIDSGNELFPETQMSDILNVVALLPKEAFDVRKSSDAIRKVKSRMRTLSPVDYNRIERKECVVNMYKSGHLINEIWKASGFRSRSSVFRVLKEAGITLNRGRKKG</sequence>
<dbReference type="AlphaFoldDB" id="A0A174LGG0"/>
<dbReference type="EMBL" id="CZAF01000008">
    <property type="protein sequence ID" value="CUP21806.1"/>
    <property type="molecule type" value="Genomic_DNA"/>
</dbReference>
<name>A0A174LGG0_BACUN</name>
<feature type="domain" description="Resolvase/invertase-type recombinase catalytic" evidence="1">
    <location>
        <begin position="30"/>
        <end position="112"/>
    </location>
</feature>
<dbReference type="Pfam" id="PF00239">
    <property type="entry name" value="Resolvase"/>
    <property type="match status" value="1"/>
</dbReference>
<protein>
    <submittedName>
        <fullName evidence="2">Serine type site-specific recombinase</fullName>
    </submittedName>
</protein>
<organism evidence="2 3">
    <name type="scientific">Bacteroides uniformis</name>
    <dbReference type="NCBI Taxonomy" id="820"/>
    <lineage>
        <taxon>Bacteria</taxon>
        <taxon>Pseudomonadati</taxon>
        <taxon>Bacteroidota</taxon>
        <taxon>Bacteroidia</taxon>
        <taxon>Bacteroidales</taxon>
        <taxon>Bacteroidaceae</taxon>
        <taxon>Bacteroides</taxon>
    </lineage>
</organism>
<reference evidence="2 3" key="1">
    <citation type="submission" date="2015-09" db="EMBL/GenBank/DDBJ databases">
        <authorList>
            <consortium name="Pathogen Informatics"/>
        </authorList>
    </citation>
    <scope>NUCLEOTIDE SEQUENCE [LARGE SCALE GENOMIC DNA]</scope>
    <source>
        <strain evidence="2 3">2789STDY5834847</strain>
    </source>
</reference>
<dbReference type="OrthoDB" id="1067950at2"/>
<dbReference type="InterPro" id="IPR006119">
    <property type="entry name" value="Resolv_N"/>
</dbReference>
<gene>
    <name evidence="2" type="ORF">ERS852462_02974</name>
</gene>